<organism evidence="2 3">
    <name type="scientific">Rubrivivax albus</name>
    <dbReference type="NCBI Taxonomy" id="2499835"/>
    <lineage>
        <taxon>Bacteria</taxon>
        <taxon>Pseudomonadati</taxon>
        <taxon>Pseudomonadota</taxon>
        <taxon>Betaproteobacteria</taxon>
        <taxon>Burkholderiales</taxon>
        <taxon>Sphaerotilaceae</taxon>
        <taxon>Rubrivivax</taxon>
    </lineage>
</organism>
<dbReference type="AlphaFoldDB" id="A0A3S2X1V9"/>
<proteinExistence type="predicted"/>
<accession>A0A3S2X1V9</accession>
<keyword evidence="3" id="KW-1185">Reference proteome</keyword>
<sequence length="184" mass="20076">MPMTMQHHMPNTPLVDSRERLRTSLRHLEAVQAGGRHWALAEAHHTVAGAYRELGAWPSALANLQAARRWAQAGGARDLDIDIACTLVETLAGAADAAEHQQRGGGRPLREQARDVVFDTAQELARVADAQREVGVLLRLSDVLDRFGDRDDATQLQMRALQRTVGETPVTTPRAVDAAASRAH</sequence>
<dbReference type="EMBL" id="SACT01000002">
    <property type="protein sequence ID" value="RVT52184.1"/>
    <property type="molecule type" value="Genomic_DNA"/>
</dbReference>
<dbReference type="Proteomes" id="UP000288178">
    <property type="component" value="Unassembled WGS sequence"/>
</dbReference>
<evidence type="ECO:0000313" key="2">
    <source>
        <dbReference type="EMBL" id="RVT52184.1"/>
    </source>
</evidence>
<name>A0A3S2X1V9_9BURK</name>
<comment type="caution">
    <text evidence="2">The sequence shown here is derived from an EMBL/GenBank/DDBJ whole genome shotgun (WGS) entry which is preliminary data.</text>
</comment>
<evidence type="ECO:0000256" key="1">
    <source>
        <dbReference type="SAM" id="MobiDB-lite"/>
    </source>
</evidence>
<reference evidence="2 3" key="1">
    <citation type="submission" date="2019-01" db="EMBL/GenBank/DDBJ databases">
        <authorList>
            <person name="Chen W.-M."/>
        </authorList>
    </citation>
    <scope>NUCLEOTIDE SEQUENCE [LARGE SCALE GENOMIC DNA]</scope>
    <source>
        <strain evidence="2 3">ICH-3</strain>
    </source>
</reference>
<evidence type="ECO:0000313" key="3">
    <source>
        <dbReference type="Proteomes" id="UP000288178"/>
    </source>
</evidence>
<feature type="region of interest" description="Disordered" evidence="1">
    <location>
        <begin position="164"/>
        <end position="184"/>
    </location>
</feature>
<evidence type="ECO:0008006" key="4">
    <source>
        <dbReference type="Google" id="ProtNLM"/>
    </source>
</evidence>
<gene>
    <name evidence="2" type="ORF">ENE75_06925</name>
</gene>
<protein>
    <recommendedName>
        <fullName evidence="4">Tetratricopeptide repeat protein</fullName>
    </recommendedName>
</protein>